<dbReference type="GO" id="GO:0006508">
    <property type="term" value="P:proteolysis"/>
    <property type="evidence" value="ECO:0007669"/>
    <property type="project" value="InterPro"/>
</dbReference>
<dbReference type="PANTHER" id="PTHR11261">
    <property type="entry name" value="INTERPHOTORECEPTOR RETINOID-BINDING PROTEIN"/>
    <property type="match status" value="1"/>
</dbReference>
<reference evidence="3 4" key="1">
    <citation type="submission" date="2018-07" db="EMBL/GenBank/DDBJ databases">
        <title>Dyadobacter roseus sp. nov., isolated from rose rhizosphere soil.</title>
        <authorList>
            <person name="Chen L."/>
        </authorList>
    </citation>
    <scope>NUCLEOTIDE SEQUENCE [LARGE SCALE GENOMIC DNA]</scope>
    <source>
        <strain evidence="3 4">RS19</strain>
    </source>
</reference>
<sequence length="518" mass="58284">MKCLTALIFTILVQTIALAGGAGRNDPEHNFEVFWKLFDKNYAHFETRNVDWKKQYAAFRPKVNGSTSQEQLLTIFNEMTSPLRDGHVVISPTGDLPASAKYAPFFDEFPTKDLQAQFRKTTFDVLLQNGFGSIKKFRSQHYDIGGYCRSADLGYLQLNGFGGMRLDDFCTQLDEMIIEFADIKGLIIDIRINGGGSPAFVEALAGRLTEVKRLVGYGRTRINSKKHEYSRWKPYFMNPVGEHKLIKPTILLTSGSTISAADHFALYLKEFPYVKQIGENTNGIFSPMLGKRLPNGWQVALSNGQTVSSSRKNYEAHGVPVDIGVIHTRTDLSQGTDKGLITGLSYLESHSQELALKTTCFEQLAVNFYADSLLPAKTYGDVTAYSIGLVEEDATLLTPFADKCKTLGQMDESGLLQQRVAREQQADSSFHLNNTERRFYVGLRQPIRKKSVWPWRRGNGRNLTVAHHIKLGDNHYVRLHLSTGGWNGETVLIVIDNSGKIVEHCFLKYNYLNNQPFI</sequence>
<comment type="caution">
    <text evidence="3">The sequence shown here is derived from an EMBL/GenBank/DDBJ whole genome shotgun (WGS) entry which is preliminary data.</text>
</comment>
<proteinExistence type="predicted"/>
<organism evidence="3 4">
    <name type="scientific">Dyadobacter luteus</name>
    <dbReference type="NCBI Taxonomy" id="2259619"/>
    <lineage>
        <taxon>Bacteria</taxon>
        <taxon>Pseudomonadati</taxon>
        <taxon>Bacteroidota</taxon>
        <taxon>Cytophagia</taxon>
        <taxon>Cytophagales</taxon>
        <taxon>Spirosomataceae</taxon>
        <taxon>Dyadobacter</taxon>
    </lineage>
</organism>
<dbReference type="AlphaFoldDB" id="A0A3D8YGV5"/>
<dbReference type="Proteomes" id="UP000256373">
    <property type="component" value="Unassembled WGS sequence"/>
</dbReference>
<keyword evidence="1" id="KW-0732">Signal</keyword>
<protein>
    <recommendedName>
        <fullName evidence="2">Tail specific protease domain-containing protein</fullName>
    </recommendedName>
</protein>
<evidence type="ECO:0000259" key="2">
    <source>
        <dbReference type="SMART" id="SM00245"/>
    </source>
</evidence>
<dbReference type="OrthoDB" id="6397760at2"/>
<dbReference type="RefSeq" id="WP_115829355.1">
    <property type="nucleotide sequence ID" value="NZ_QNUL01000002.1"/>
</dbReference>
<dbReference type="EMBL" id="QNUL01000002">
    <property type="protein sequence ID" value="REA63606.1"/>
    <property type="molecule type" value="Genomic_DNA"/>
</dbReference>
<keyword evidence="4" id="KW-1185">Reference proteome</keyword>
<dbReference type="Pfam" id="PF03572">
    <property type="entry name" value="Peptidase_S41"/>
    <property type="match status" value="1"/>
</dbReference>
<dbReference type="InterPro" id="IPR028204">
    <property type="entry name" value="Tricorn_C1"/>
</dbReference>
<gene>
    <name evidence="3" type="ORF">DSL64_03955</name>
</gene>
<dbReference type="SMART" id="SM00245">
    <property type="entry name" value="TSPc"/>
    <property type="match status" value="1"/>
</dbReference>
<dbReference type="Gene3D" id="3.30.750.44">
    <property type="match status" value="1"/>
</dbReference>
<evidence type="ECO:0000313" key="3">
    <source>
        <dbReference type="EMBL" id="REA63606.1"/>
    </source>
</evidence>
<dbReference type="SUPFAM" id="SSF52096">
    <property type="entry name" value="ClpP/crotonase"/>
    <property type="match status" value="1"/>
</dbReference>
<feature type="signal peptide" evidence="1">
    <location>
        <begin position="1"/>
        <end position="19"/>
    </location>
</feature>
<dbReference type="CDD" id="cd07563">
    <property type="entry name" value="Peptidase_S41_IRBP"/>
    <property type="match status" value="1"/>
</dbReference>
<dbReference type="GO" id="GO:0008236">
    <property type="term" value="F:serine-type peptidase activity"/>
    <property type="evidence" value="ECO:0007669"/>
    <property type="project" value="InterPro"/>
</dbReference>
<feature type="domain" description="Tail specific protease" evidence="2">
    <location>
        <begin position="120"/>
        <end position="326"/>
    </location>
</feature>
<dbReference type="Gene3D" id="3.90.226.10">
    <property type="entry name" value="2-enoyl-CoA Hydratase, Chain A, domain 1"/>
    <property type="match status" value="1"/>
</dbReference>
<dbReference type="InterPro" id="IPR029045">
    <property type="entry name" value="ClpP/crotonase-like_dom_sf"/>
</dbReference>
<name>A0A3D8YGV5_9BACT</name>
<evidence type="ECO:0000313" key="4">
    <source>
        <dbReference type="Proteomes" id="UP000256373"/>
    </source>
</evidence>
<accession>A0A3D8YGV5</accession>
<dbReference type="InterPro" id="IPR005151">
    <property type="entry name" value="Tail-specific_protease"/>
</dbReference>
<dbReference type="Pfam" id="PF14684">
    <property type="entry name" value="Tricorn_C1"/>
    <property type="match status" value="1"/>
</dbReference>
<evidence type="ECO:0000256" key="1">
    <source>
        <dbReference type="SAM" id="SignalP"/>
    </source>
</evidence>
<dbReference type="PANTHER" id="PTHR11261:SF3">
    <property type="entry name" value="RETINOL-BINDING PROTEIN 3"/>
    <property type="match status" value="1"/>
</dbReference>
<feature type="chain" id="PRO_5017757242" description="Tail specific protease domain-containing protein" evidence="1">
    <location>
        <begin position="20"/>
        <end position="518"/>
    </location>
</feature>